<reference evidence="2 3" key="1">
    <citation type="journal article" date="2015" name="Stand. Genomic Sci.">
        <title>Genomic Encyclopedia of Bacterial and Archaeal Type Strains, Phase III: the genomes of soil and plant-associated and newly described type strains.</title>
        <authorList>
            <person name="Whitman W.B."/>
            <person name="Woyke T."/>
            <person name="Klenk H.P."/>
            <person name="Zhou Y."/>
            <person name="Lilburn T.G."/>
            <person name="Beck B.J."/>
            <person name="De Vos P."/>
            <person name="Vandamme P."/>
            <person name="Eisen J.A."/>
            <person name="Garrity G."/>
            <person name="Hugenholtz P."/>
            <person name="Kyrpides N.C."/>
        </authorList>
    </citation>
    <scope>NUCLEOTIDE SEQUENCE [LARGE SCALE GENOMIC DNA]</scope>
    <source>
        <strain evidence="2 3">CECT 7306</strain>
    </source>
</reference>
<comment type="caution">
    <text evidence="2">The sequence shown here is derived from an EMBL/GenBank/DDBJ whole genome shotgun (WGS) entry which is preliminary data.</text>
</comment>
<name>A0A3N1HND6_9ACTN</name>
<dbReference type="Proteomes" id="UP000276232">
    <property type="component" value="Unassembled WGS sequence"/>
</dbReference>
<dbReference type="InParanoid" id="A0A3N1HND6"/>
<accession>A0A3N1HND6</accession>
<dbReference type="OrthoDB" id="4391631at2"/>
<sequence>MRREAHWQSRSTSATDAGGGITVIEADGGLLLLGPERALAALDRHEGVRPRKVASRTLVLAGQALGVASQVGAASGRWVKLTKESVDYLDKAGIRQVAAGVVRDDRGRILKHLTFDKAALLTPAAPAALAALATQAALEAALDDITEYLEVIDAKLDRLLQQRKLKVTGQLGGVTLALEEAHAIYTETGTVSSVTWSKVQANTLALQTMQAEAVAQLDDLADRVRRHVGDTDAAARALKDAQTEVVFWLGVLARAMALQDRQYVLELARVADAEPAQLDAHHQGIRAARAERARRVGRGLEAVLTSVRDSAVLRNVDRVANPFSAQQVTRGANDVNRSVADFATHADLELLGGSLLEAVSWGSAARALVDDAGELAGGARDAVAGHARSLREQLRERREEGLLARADKVRARRLGRGGDEPANSVEEHRPPVS</sequence>
<dbReference type="AlphaFoldDB" id="A0A3N1HND6"/>
<feature type="region of interest" description="Disordered" evidence="1">
    <location>
        <begin position="409"/>
        <end position="433"/>
    </location>
</feature>
<keyword evidence="3" id="KW-1185">Reference proteome</keyword>
<evidence type="ECO:0000313" key="2">
    <source>
        <dbReference type="EMBL" id="ROP43970.1"/>
    </source>
</evidence>
<dbReference type="RefSeq" id="WP_148058038.1">
    <property type="nucleotide sequence ID" value="NZ_RJKN01000003.1"/>
</dbReference>
<dbReference type="EMBL" id="RJKN01000003">
    <property type="protein sequence ID" value="ROP43970.1"/>
    <property type="molecule type" value="Genomic_DNA"/>
</dbReference>
<organism evidence="2 3">
    <name type="scientific">Pseudokineococcus lusitanus</name>
    <dbReference type="NCBI Taxonomy" id="763993"/>
    <lineage>
        <taxon>Bacteria</taxon>
        <taxon>Bacillati</taxon>
        <taxon>Actinomycetota</taxon>
        <taxon>Actinomycetes</taxon>
        <taxon>Kineosporiales</taxon>
        <taxon>Kineosporiaceae</taxon>
        <taxon>Pseudokineococcus</taxon>
    </lineage>
</organism>
<protein>
    <submittedName>
        <fullName evidence="2">Uncharacterized protein</fullName>
    </submittedName>
</protein>
<evidence type="ECO:0000313" key="3">
    <source>
        <dbReference type="Proteomes" id="UP000276232"/>
    </source>
</evidence>
<gene>
    <name evidence="2" type="ORF">EDC03_1567</name>
</gene>
<evidence type="ECO:0000256" key="1">
    <source>
        <dbReference type="SAM" id="MobiDB-lite"/>
    </source>
</evidence>
<proteinExistence type="predicted"/>